<evidence type="ECO:0000256" key="3">
    <source>
        <dbReference type="ARBA" id="ARBA00022827"/>
    </source>
</evidence>
<dbReference type="GO" id="GO:0016709">
    <property type="term" value="F:oxidoreductase activity, acting on paired donors, with incorporation or reduction of molecular oxygen, NAD(P)H as one donor, and incorporation of one atom of oxygen"/>
    <property type="evidence" value="ECO:0007669"/>
    <property type="project" value="UniProtKB-ARBA"/>
</dbReference>
<dbReference type="InterPro" id="IPR002938">
    <property type="entry name" value="FAD-bd"/>
</dbReference>
<keyword evidence="4" id="KW-0560">Oxidoreductase</keyword>
<dbReference type="PRINTS" id="PR00420">
    <property type="entry name" value="RNGMNOXGNASE"/>
</dbReference>
<keyword evidence="2" id="KW-0285">Flavoprotein</keyword>
<dbReference type="Gene3D" id="3.50.50.60">
    <property type="entry name" value="FAD/NAD(P)-binding domain"/>
    <property type="match status" value="1"/>
</dbReference>
<proteinExistence type="predicted"/>
<organism evidence="6 7">
    <name type="scientific">Gymnopilus junonius</name>
    <name type="common">Spectacular rustgill mushroom</name>
    <name type="synonym">Gymnopilus spectabilis subsp. junonius</name>
    <dbReference type="NCBI Taxonomy" id="109634"/>
    <lineage>
        <taxon>Eukaryota</taxon>
        <taxon>Fungi</taxon>
        <taxon>Dikarya</taxon>
        <taxon>Basidiomycota</taxon>
        <taxon>Agaricomycotina</taxon>
        <taxon>Agaricomycetes</taxon>
        <taxon>Agaricomycetidae</taxon>
        <taxon>Agaricales</taxon>
        <taxon>Agaricineae</taxon>
        <taxon>Hymenogastraceae</taxon>
        <taxon>Gymnopilus</taxon>
    </lineage>
</organism>
<accession>A0A9P5TIY4</accession>
<keyword evidence="6" id="KW-0503">Monooxygenase</keyword>
<dbReference type="AlphaFoldDB" id="A0A9P5TIY4"/>
<keyword evidence="3" id="KW-0274">FAD</keyword>
<dbReference type="PANTHER" id="PTHR43004:SF19">
    <property type="entry name" value="BINDING MONOOXYGENASE, PUTATIVE (JCVI)-RELATED"/>
    <property type="match status" value="1"/>
</dbReference>
<dbReference type="PANTHER" id="PTHR43004">
    <property type="entry name" value="TRK SYSTEM POTASSIUM UPTAKE PROTEIN"/>
    <property type="match status" value="1"/>
</dbReference>
<sequence>MSVLQEKSQVLVITAGPTGLTMALYLGKHGVDVRIIEKSSEEHGRAQGTAIHPRTQELLAIMGTEKDLFEITTNPLQMAIYGADGKIIIIKSFDWSEVAEDSPTIPFRKTAFVSQAQLEVILHCCQRKFGHEVEFGKQLADIVQDELKVTAKVTVLADRMEILVDHDYLVTVDGAKGSNKVIPTA</sequence>
<dbReference type="OrthoDB" id="2690153at2759"/>
<dbReference type="InterPro" id="IPR036188">
    <property type="entry name" value="FAD/NAD-bd_sf"/>
</dbReference>
<reference evidence="6" key="1">
    <citation type="submission" date="2020-11" db="EMBL/GenBank/DDBJ databases">
        <authorList>
            <consortium name="DOE Joint Genome Institute"/>
            <person name="Ahrendt S."/>
            <person name="Riley R."/>
            <person name="Andreopoulos W."/>
            <person name="LaButti K."/>
            <person name="Pangilinan J."/>
            <person name="Ruiz-duenas F.J."/>
            <person name="Barrasa J.M."/>
            <person name="Sanchez-Garcia M."/>
            <person name="Camarero S."/>
            <person name="Miyauchi S."/>
            <person name="Serrano A."/>
            <person name="Linde D."/>
            <person name="Babiker R."/>
            <person name="Drula E."/>
            <person name="Ayuso-Fernandez I."/>
            <person name="Pacheco R."/>
            <person name="Padilla G."/>
            <person name="Ferreira P."/>
            <person name="Barriuso J."/>
            <person name="Kellner H."/>
            <person name="Castanera R."/>
            <person name="Alfaro M."/>
            <person name="Ramirez L."/>
            <person name="Pisabarro A.G."/>
            <person name="Kuo A."/>
            <person name="Tritt A."/>
            <person name="Lipzen A."/>
            <person name="He G."/>
            <person name="Yan M."/>
            <person name="Ng V."/>
            <person name="Cullen D."/>
            <person name="Martin F."/>
            <person name="Rosso M.-N."/>
            <person name="Henrissat B."/>
            <person name="Hibbett D."/>
            <person name="Martinez A.T."/>
            <person name="Grigoriev I.V."/>
        </authorList>
    </citation>
    <scope>NUCLEOTIDE SEQUENCE</scope>
    <source>
        <strain evidence="6">AH 44721</strain>
    </source>
</reference>
<dbReference type="GO" id="GO:0071949">
    <property type="term" value="F:FAD binding"/>
    <property type="evidence" value="ECO:0007669"/>
    <property type="project" value="InterPro"/>
</dbReference>
<name>A0A9P5TIY4_GYMJU</name>
<evidence type="ECO:0000256" key="4">
    <source>
        <dbReference type="ARBA" id="ARBA00023002"/>
    </source>
</evidence>
<dbReference type="Pfam" id="PF01494">
    <property type="entry name" value="FAD_binding_3"/>
    <property type="match status" value="1"/>
</dbReference>
<evidence type="ECO:0000259" key="5">
    <source>
        <dbReference type="Pfam" id="PF01494"/>
    </source>
</evidence>
<dbReference type="InterPro" id="IPR050641">
    <property type="entry name" value="RIFMO-like"/>
</dbReference>
<evidence type="ECO:0000256" key="2">
    <source>
        <dbReference type="ARBA" id="ARBA00022630"/>
    </source>
</evidence>
<dbReference type="Proteomes" id="UP000724874">
    <property type="component" value="Unassembled WGS sequence"/>
</dbReference>
<protein>
    <submittedName>
        <fullName evidence="6">FAD-binding monooxygenase</fullName>
    </submittedName>
</protein>
<evidence type="ECO:0000313" key="6">
    <source>
        <dbReference type="EMBL" id="KAF8881842.1"/>
    </source>
</evidence>
<comment type="caution">
    <text evidence="6">The sequence shown here is derived from an EMBL/GenBank/DDBJ whole genome shotgun (WGS) entry which is preliminary data.</text>
</comment>
<dbReference type="SUPFAM" id="SSF51905">
    <property type="entry name" value="FAD/NAD(P)-binding domain"/>
    <property type="match status" value="1"/>
</dbReference>
<evidence type="ECO:0000256" key="1">
    <source>
        <dbReference type="ARBA" id="ARBA00001974"/>
    </source>
</evidence>
<evidence type="ECO:0000313" key="7">
    <source>
        <dbReference type="Proteomes" id="UP000724874"/>
    </source>
</evidence>
<dbReference type="EMBL" id="JADNYJ010000128">
    <property type="protein sequence ID" value="KAF8881842.1"/>
    <property type="molecule type" value="Genomic_DNA"/>
</dbReference>
<keyword evidence="7" id="KW-1185">Reference proteome</keyword>
<comment type="cofactor">
    <cofactor evidence="1">
        <name>FAD</name>
        <dbReference type="ChEBI" id="CHEBI:57692"/>
    </cofactor>
</comment>
<gene>
    <name evidence="6" type="ORF">CPB84DRAFT_1751087</name>
</gene>
<feature type="domain" description="FAD-binding" evidence="5">
    <location>
        <begin position="8"/>
        <end position="177"/>
    </location>
</feature>